<evidence type="ECO:0000313" key="3">
    <source>
        <dbReference type="Proteomes" id="UP001151760"/>
    </source>
</evidence>
<name>A0ABQ4XN11_9ASTR</name>
<feature type="region of interest" description="Disordered" evidence="1">
    <location>
        <begin position="549"/>
        <end position="607"/>
    </location>
</feature>
<comment type="caution">
    <text evidence="2">The sequence shown here is derived from an EMBL/GenBank/DDBJ whole genome shotgun (WGS) entry which is preliminary data.</text>
</comment>
<dbReference type="Proteomes" id="UP001151760">
    <property type="component" value="Unassembled WGS sequence"/>
</dbReference>
<protein>
    <submittedName>
        <fullName evidence="2">Uncharacterized protein</fullName>
    </submittedName>
</protein>
<keyword evidence="3" id="KW-1185">Reference proteome</keyword>
<dbReference type="EMBL" id="BQNB010009649">
    <property type="protein sequence ID" value="GJS66457.1"/>
    <property type="molecule type" value="Genomic_DNA"/>
</dbReference>
<sequence>MVKKSKLDADLQGKAVDPTRYRGMIGSLMYLTSSRPDLVFAVCMCARHWDEKDFLINKLGMKSLSPETLKSLADKKKSDGGTSSQRQLIARDERWVPTIERVKISSTNIRLEPTLPQREETFQVIIDVIKNSTCYKAFTISADIPEIFEYGLPIPETMLSNAIKQSESYQMFIKYSTVQIPLKKIIGKGSQGKKPAVTQVFDESEPELAPTPKPAKKQSGSRGTRGVVIQDTTRVPHKKLVDHSKKLKGVLMLTLDEQLAADTMQTIKNSQKTIKRQPNTGGLFKGTGITPRVPDDSTFVFPTSHKGTGNKAGVPDEEDDEVHTEIRTHDDEYVHDDADEEMKDKVEEEKANDQKEDTTVPNTQHETLELPPTSSGLSVSPGFGNQFATHSSGISLTRILKDTTDAEINSLLEIHIQQDVPTLQYPSNLSVLVSVIHNHSVLSPIPEHATETPVSAALPPPPIVTTFTQSVALEQEVKALKEVDHASAIHDSVRSHRPSVVQDYLGSTLGDTLHKRHLAHKALYDALLESIYVDEDDMDKLVVDPASKRKRHYDDTDEDPSAGSNQGKKMKRQKDKSESSKKPSASKETSKGKTLPKSSKTVKSASAWETVKEATDEVAMDVEVPT</sequence>
<feature type="compositionally biased region" description="Basic and acidic residues" evidence="1">
    <location>
        <begin position="335"/>
        <end position="358"/>
    </location>
</feature>
<gene>
    <name evidence="2" type="ORF">Tco_0681021</name>
</gene>
<proteinExistence type="predicted"/>
<accession>A0ABQ4XN11</accession>
<feature type="region of interest" description="Disordered" evidence="1">
    <location>
        <begin position="199"/>
        <end position="225"/>
    </location>
</feature>
<organism evidence="2 3">
    <name type="scientific">Tanacetum coccineum</name>
    <dbReference type="NCBI Taxonomy" id="301880"/>
    <lineage>
        <taxon>Eukaryota</taxon>
        <taxon>Viridiplantae</taxon>
        <taxon>Streptophyta</taxon>
        <taxon>Embryophyta</taxon>
        <taxon>Tracheophyta</taxon>
        <taxon>Spermatophyta</taxon>
        <taxon>Magnoliopsida</taxon>
        <taxon>eudicotyledons</taxon>
        <taxon>Gunneridae</taxon>
        <taxon>Pentapetalae</taxon>
        <taxon>asterids</taxon>
        <taxon>campanulids</taxon>
        <taxon>Asterales</taxon>
        <taxon>Asteraceae</taxon>
        <taxon>Asteroideae</taxon>
        <taxon>Anthemideae</taxon>
        <taxon>Anthemidinae</taxon>
        <taxon>Tanacetum</taxon>
    </lineage>
</organism>
<evidence type="ECO:0000313" key="2">
    <source>
        <dbReference type="EMBL" id="GJS66457.1"/>
    </source>
</evidence>
<reference evidence="2" key="1">
    <citation type="journal article" date="2022" name="Int. J. Mol. Sci.">
        <title>Draft Genome of Tanacetum Coccineum: Genomic Comparison of Closely Related Tanacetum-Family Plants.</title>
        <authorList>
            <person name="Yamashiro T."/>
            <person name="Shiraishi A."/>
            <person name="Nakayama K."/>
            <person name="Satake H."/>
        </authorList>
    </citation>
    <scope>NUCLEOTIDE SEQUENCE</scope>
</reference>
<feature type="region of interest" description="Disordered" evidence="1">
    <location>
        <begin position="335"/>
        <end position="378"/>
    </location>
</feature>
<evidence type="ECO:0000256" key="1">
    <source>
        <dbReference type="SAM" id="MobiDB-lite"/>
    </source>
</evidence>
<reference evidence="2" key="2">
    <citation type="submission" date="2022-01" db="EMBL/GenBank/DDBJ databases">
        <authorList>
            <person name="Yamashiro T."/>
            <person name="Shiraishi A."/>
            <person name="Satake H."/>
            <person name="Nakayama K."/>
        </authorList>
    </citation>
    <scope>NUCLEOTIDE SEQUENCE</scope>
</reference>